<dbReference type="Pfam" id="PF11997">
    <property type="entry name" value="DUF3492"/>
    <property type="match status" value="1"/>
</dbReference>
<dbReference type="PANTHER" id="PTHR12526:SF636">
    <property type="entry name" value="BLL3647 PROTEIN"/>
    <property type="match status" value="1"/>
</dbReference>
<dbReference type="Proteomes" id="UP000622552">
    <property type="component" value="Unassembled WGS sequence"/>
</dbReference>
<evidence type="ECO:0000313" key="5">
    <source>
        <dbReference type="Proteomes" id="UP000622552"/>
    </source>
</evidence>
<dbReference type="InterPro" id="IPR001296">
    <property type="entry name" value="Glyco_trans_1"/>
</dbReference>
<dbReference type="GO" id="GO:0016757">
    <property type="term" value="F:glycosyltransferase activity"/>
    <property type="evidence" value="ECO:0007669"/>
    <property type="project" value="InterPro"/>
</dbReference>
<accession>A0A8J7GT45</accession>
<keyword evidence="5" id="KW-1185">Reference proteome</keyword>
<evidence type="ECO:0000259" key="2">
    <source>
        <dbReference type="Pfam" id="PF00534"/>
    </source>
</evidence>
<organism evidence="4 5">
    <name type="scientific">Longispora fulva</name>
    <dbReference type="NCBI Taxonomy" id="619741"/>
    <lineage>
        <taxon>Bacteria</taxon>
        <taxon>Bacillati</taxon>
        <taxon>Actinomycetota</taxon>
        <taxon>Actinomycetes</taxon>
        <taxon>Micromonosporales</taxon>
        <taxon>Micromonosporaceae</taxon>
        <taxon>Longispora</taxon>
    </lineage>
</organism>
<comment type="caution">
    <text evidence="4">The sequence shown here is derived from an EMBL/GenBank/DDBJ whole genome shotgun (WGS) entry which is preliminary data.</text>
</comment>
<dbReference type="Gene3D" id="3.40.50.2000">
    <property type="entry name" value="Glycogen Phosphorylase B"/>
    <property type="match status" value="2"/>
</dbReference>
<dbReference type="NCBIfam" id="NF038011">
    <property type="entry name" value="PelF"/>
    <property type="match status" value="1"/>
</dbReference>
<evidence type="ECO:0000256" key="1">
    <source>
        <dbReference type="ARBA" id="ARBA00022679"/>
    </source>
</evidence>
<feature type="domain" description="Glycosyl transferase family 1" evidence="2">
    <location>
        <begin position="323"/>
        <end position="482"/>
    </location>
</feature>
<dbReference type="RefSeq" id="WP_197004693.1">
    <property type="nucleotide sequence ID" value="NZ_BONS01000017.1"/>
</dbReference>
<reference evidence="4" key="1">
    <citation type="submission" date="2020-11" db="EMBL/GenBank/DDBJ databases">
        <title>Sequencing the genomes of 1000 actinobacteria strains.</title>
        <authorList>
            <person name="Klenk H.-P."/>
        </authorList>
    </citation>
    <scope>NUCLEOTIDE SEQUENCE</scope>
    <source>
        <strain evidence="4">DSM 45356</strain>
    </source>
</reference>
<dbReference type="InterPro" id="IPR047691">
    <property type="entry name" value="PelF-like"/>
</dbReference>
<evidence type="ECO:0000259" key="3">
    <source>
        <dbReference type="Pfam" id="PF11997"/>
    </source>
</evidence>
<gene>
    <name evidence="4" type="ORF">IW245_004072</name>
</gene>
<feature type="domain" description="DUF3492" evidence="3">
    <location>
        <begin position="35"/>
        <end position="301"/>
    </location>
</feature>
<name>A0A8J7GT45_9ACTN</name>
<sequence>MTTRPHTPLKSWRAIGRASVADPVVPRQRDRRTTRVAMISEGTYPHHFGGVSVWMDQLIRGMPEHRFQVVALTVTGVEKSVWEIPDNLDQVINIPLWTRRERKPDREPQWFVDAHATFLRALIRPAEVRERWSQQGREAFLQALRGLFDYAQIADLTAALTSNAAISRLMDAWHQAGMDIGEPLCLADALTAADLIEHMLRPLSAPPVEVDICHLAMNGLAGLVALAAKWRNGSKIVLSEHGVYLRERYLAMVNEDVPHAVKVLLLNFFRTLAVATYHSADLLAPHSNYNRRWALYNGATPARMRTMYNGVDPADFPAATGEPDVPTIVFMGRIDPLKDLHTLIRAFSLVKAEVPDARLRMFGPIPEVNQDYAASCRKLVDDLGLTDSAVFEGRIASQVDAYHAGHINVLTSISEGFPYTIVEAMATGRPPVCTNVGGVAEAVGDAGIVCAARDHVAIAAGCVKLLTDHDLRRRLGVAARERILNNFTLAQSIEAYRSVYEEVLA</sequence>
<dbReference type="EMBL" id="JADOUF010000001">
    <property type="protein sequence ID" value="MBG6137878.1"/>
    <property type="molecule type" value="Genomic_DNA"/>
</dbReference>
<dbReference type="Pfam" id="PF00534">
    <property type="entry name" value="Glycos_transf_1"/>
    <property type="match status" value="1"/>
</dbReference>
<dbReference type="InterPro" id="IPR022622">
    <property type="entry name" value="DUF3492"/>
</dbReference>
<dbReference type="PANTHER" id="PTHR12526">
    <property type="entry name" value="GLYCOSYLTRANSFERASE"/>
    <property type="match status" value="1"/>
</dbReference>
<proteinExistence type="predicted"/>
<dbReference type="AlphaFoldDB" id="A0A8J7GT45"/>
<dbReference type="SUPFAM" id="SSF53756">
    <property type="entry name" value="UDP-Glycosyltransferase/glycogen phosphorylase"/>
    <property type="match status" value="1"/>
</dbReference>
<protein>
    <submittedName>
        <fullName evidence="4">Glycosyltransferase involved in cell wall biosynthesis</fullName>
    </submittedName>
</protein>
<keyword evidence="1" id="KW-0808">Transferase</keyword>
<evidence type="ECO:0000313" key="4">
    <source>
        <dbReference type="EMBL" id="MBG6137878.1"/>
    </source>
</evidence>